<dbReference type="Gene3D" id="3.90.1300.10">
    <property type="entry name" value="Amidase signature (AS) domain"/>
    <property type="match status" value="1"/>
</dbReference>
<name>A0ABT8HD70_MYCAO</name>
<evidence type="ECO:0000313" key="2">
    <source>
        <dbReference type="EMBL" id="MDN4518703.1"/>
    </source>
</evidence>
<protein>
    <submittedName>
        <fullName evidence="2">Amidase family protein</fullName>
    </submittedName>
</protein>
<feature type="domain" description="Amidase" evidence="1">
    <location>
        <begin position="276"/>
        <end position="385"/>
    </location>
</feature>
<dbReference type="SUPFAM" id="SSF75304">
    <property type="entry name" value="Amidase signature (AS) enzymes"/>
    <property type="match status" value="1"/>
</dbReference>
<evidence type="ECO:0000259" key="1">
    <source>
        <dbReference type="Pfam" id="PF01425"/>
    </source>
</evidence>
<accession>A0ABT8HD70</accession>
<organism evidence="2 3">
    <name type="scientific">Mycolicibacterium austroafricanum</name>
    <name type="common">Mycobacterium austroafricanum</name>
    <dbReference type="NCBI Taxonomy" id="39687"/>
    <lineage>
        <taxon>Bacteria</taxon>
        <taxon>Bacillati</taxon>
        <taxon>Actinomycetota</taxon>
        <taxon>Actinomycetes</taxon>
        <taxon>Mycobacteriales</taxon>
        <taxon>Mycobacteriaceae</taxon>
        <taxon>Mycolicibacterium</taxon>
    </lineage>
</organism>
<dbReference type="Pfam" id="PF01425">
    <property type="entry name" value="Amidase"/>
    <property type="match status" value="2"/>
</dbReference>
<comment type="caution">
    <text evidence="2">The sequence shown here is derived from an EMBL/GenBank/DDBJ whole genome shotgun (WGS) entry which is preliminary data.</text>
</comment>
<gene>
    <name evidence="2" type="ORF">QYF68_12830</name>
</gene>
<dbReference type="InterPro" id="IPR036928">
    <property type="entry name" value="AS_sf"/>
</dbReference>
<proteinExistence type="predicted"/>
<feature type="domain" description="Amidase" evidence="1">
    <location>
        <begin position="26"/>
        <end position="189"/>
    </location>
</feature>
<evidence type="ECO:0000313" key="3">
    <source>
        <dbReference type="Proteomes" id="UP001172687"/>
    </source>
</evidence>
<dbReference type="InterPro" id="IPR020556">
    <property type="entry name" value="Amidase_CS"/>
</dbReference>
<keyword evidence="3" id="KW-1185">Reference proteome</keyword>
<reference evidence="2" key="1">
    <citation type="submission" date="2023-07" db="EMBL/GenBank/DDBJ databases">
        <title>Degradation of tert-butanol by M. austroafricanum TBA100.</title>
        <authorList>
            <person name="Helbich S."/>
            <person name="Vainshtein Y."/>
        </authorList>
    </citation>
    <scope>NUCLEOTIDE SEQUENCE</scope>
    <source>
        <strain evidence="2">TBA100</strain>
    </source>
</reference>
<sequence length="392" mass="39305">MTGQTIDGALAPAGRTVVPPTGRGACDGVRVAVKDLFDVAGTVTAAGNPTLAAGPAAAHHAAAVAALLSAGATVVAKTATDELAMGMFGVNAHYGTPPNPAAPDRVPGGSSSGSASLVAGGQAELGLGTDTGGSIRVPAAFCGLAGLRTTHGRIDTAGVRAMAPEFDTVGLMAVETSFLAKAFSVLTTPRTPREVTALVLLTDLAALASADVAARTRATAARWAERLGLPLRTASLGGGPDPVRVFWPLMSAQLWDTNGAWVAEARPVLGSGIAERIRAAASVTDAEVEVAEAQRTRFREHLHGLLAGAVAVLPTTMDAAPARTADHAALMAYRDRNLAFVVPASLAGAPQLTMPQGTVTDAGCGTDAPVGASLLGLPGDDELLLSLAEAVQ</sequence>
<dbReference type="Proteomes" id="UP001172687">
    <property type="component" value="Unassembled WGS sequence"/>
</dbReference>
<dbReference type="PROSITE" id="PS00571">
    <property type="entry name" value="AMIDASES"/>
    <property type="match status" value="1"/>
</dbReference>
<dbReference type="EMBL" id="JAUHTC010000046">
    <property type="protein sequence ID" value="MDN4518703.1"/>
    <property type="molecule type" value="Genomic_DNA"/>
</dbReference>
<dbReference type="PANTHER" id="PTHR46310">
    <property type="entry name" value="AMIDASE 1"/>
    <property type="match status" value="1"/>
</dbReference>
<dbReference type="RefSeq" id="WP_208672739.1">
    <property type="nucleotide sequence ID" value="NZ_CP070380.1"/>
</dbReference>
<dbReference type="InterPro" id="IPR023631">
    <property type="entry name" value="Amidase_dom"/>
</dbReference>
<dbReference type="PANTHER" id="PTHR46310:SF7">
    <property type="entry name" value="AMIDASE 1"/>
    <property type="match status" value="1"/>
</dbReference>